<dbReference type="PROSITE" id="PS51257">
    <property type="entry name" value="PROKAR_LIPOPROTEIN"/>
    <property type="match status" value="1"/>
</dbReference>
<dbReference type="OrthoDB" id="768892at2"/>
<accession>A0A0C1DMS2</accession>
<proteinExistence type="predicted"/>
<keyword evidence="2" id="KW-1185">Reference proteome</keyword>
<evidence type="ECO:0000313" key="1">
    <source>
        <dbReference type="EMBL" id="KIA95330.1"/>
    </source>
</evidence>
<gene>
    <name evidence="1" type="ORF">OC25_05605</name>
</gene>
<dbReference type="EMBL" id="JSYN01000005">
    <property type="protein sequence ID" value="KIA95330.1"/>
    <property type="molecule type" value="Genomic_DNA"/>
</dbReference>
<reference evidence="1 2" key="1">
    <citation type="submission" date="2014-10" db="EMBL/GenBank/DDBJ databases">
        <title>Pedobacter Kyungheensis.</title>
        <authorList>
            <person name="Anderson B.M."/>
            <person name="Newman J.D."/>
        </authorList>
    </citation>
    <scope>NUCLEOTIDE SEQUENCE [LARGE SCALE GENOMIC DNA]</scope>
    <source>
        <strain evidence="1 2">KACC 16221</strain>
    </source>
</reference>
<sequence length="127" mass="15249">MKNLLLLVVVLFASGCLIPGAPHYYHYKLKQNNADSVVVISYPSRLDYQYRFSQNVWDSVLVFDPIHRLFQKMTLHENADFYPKAYYSLYKNERRNLKKMEKVKSIVVKRYKQNLVETDTLYYQDLR</sequence>
<dbReference type="AlphaFoldDB" id="A0A0C1DMS2"/>
<organism evidence="1 2">
    <name type="scientific">Pedobacter kyungheensis</name>
    <dbReference type="NCBI Taxonomy" id="1069985"/>
    <lineage>
        <taxon>Bacteria</taxon>
        <taxon>Pseudomonadati</taxon>
        <taxon>Bacteroidota</taxon>
        <taxon>Sphingobacteriia</taxon>
        <taxon>Sphingobacteriales</taxon>
        <taxon>Sphingobacteriaceae</taxon>
        <taxon>Pedobacter</taxon>
    </lineage>
</organism>
<dbReference type="RefSeq" id="WP_039472704.1">
    <property type="nucleotide sequence ID" value="NZ_JSYN01000005.1"/>
</dbReference>
<evidence type="ECO:0008006" key="3">
    <source>
        <dbReference type="Google" id="ProtNLM"/>
    </source>
</evidence>
<dbReference type="Proteomes" id="UP000031246">
    <property type="component" value="Unassembled WGS sequence"/>
</dbReference>
<protein>
    <recommendedName>
        <fullName evidence="3">Lipoprotein</fullName>
    </recommendedName>
</protein>
<name>A0A0C1DMS2_9SPHI</name>
<comment type="caution">
    <text evidence="1">The sequence shown here is derived from an EMBL/GenBank/DDBJ whole genome shotgun (WGS) entry which is preliminary data.</text>
</comment>
<evidence type="ECO:0000313" key="2">
    <source>
        <dbReference type="Proteomes" id="UP000031246"/>
    </source>
</evidence>